<dbReference type="InterPro" id="IPR011059">
    <property type="entry name" value="Metal-dep_hydrolase_composite"/>
</dbReference>
<name>A0ABX0UCR7_9FLAO</name>
<dbReference type="InterPro" id="IPR004722">
    <property type="entry name" value="DHOase"/>
</dbReference>
<dbReference type="SUPFAM" id="SSF51338">
    <property type="entry name" value="Composite domain of metallo-dependent hydrolases"/>
    <property type="match status" value="1"/>
</dbReference>
<dbReference type="PANTHER" id="PTHR43668">
    <property type="entry name" value="ALLANTOINASE"/>
    <property type="match status" value="1"/>
</dbReference>
<dbReference type="InterPro" id="IPR050138">
    <property type="entry name" value="DHOase/Allantoinase_Hydrolase"/>
</dbReference>
<evidence type="ECO:0000256" key="1">
    <source>
        <dbReference type="ARBA" id="ARBA00022975"/>
    </source>
</evidence>
<dbReference type="RefSeq" id="WP_167189588.1">
    <property type="nucleotide sequence ID" value="NZ_JAASQL010000004.1"/>
</dbReference>
<dbReference type="GO" id="GO:0004151">
    <property type="term" value="F:dihydroorotase activity"/>
    <property type="evidence" value="ECO:0007669"/>
    <property type="project" value="UniProtKB-EC"/>
</dbReference>
<organism evidence="3 4">
    <name type="scientific">Wenyingzhuangia heitensis</name>
    <dbReference type="NCBI Taxonomy" id="1487859"/>
    <lineage>
        <taxon>Bacteria</taxon>
        <taxon>Pseudomonadati</taxon>
        <taxon>Bacteroidota</taxon>
        <taxon>Flavobacteriia</taxon>
        <taxon>Flavobacteriales</taxon>
        <taxon>Flavobacteriaceae</taxon>
        <taxon>Wenyingzhuangia</taxon>
    </lineage>
</organism>
<dbReference type="PANTHER" id="PTHR43668:SF2">
    <property type="entry name" value="ALLANTOINASE"/>
    <property type="match status" value="1"/>
</dbReference>
<dbReference type="SUPFAM" id="SSF51556">
    <property type="entry name" value="Metallo-dependent hydrolases"/>
    <property type="match status" value="1"/>
</dbReference>
<evidence type="ECO:0000313" key="3">
    <source>
        <dbReference type="EMBL" id="NIJ46134.1"/>
    </source>
</evidence>
<dbReference type="CDD" id="cd01317">
    <property type="entry name" value="DHOase_IIa"/>
    <property type="match status" value="1"/>
</dbReference>
<dbReference type="InterPro" id="IPR024403">
    <property type="entry name" value="DHOase_cat"/>
</dbReference>
<comment type="caution">
    <text evidence="3">The sequence shown here is derived from an EMBL/GenBank/DDBJ whole genome shotgun (WGS) entry which is preliminary data.</text>
</comment>
<keyword evidence="3" id="KW-0378">Hydrolase</keyword>
<dbReference type="Proteomes" id="UP000745859">
    <property type="component" value="Unassembled WGS sequence"/>
</dbReference>
<dbReference type="Gene3D" id="2.30.40.10">
    <property type="entry name" value="Urease, subunit C, domain 1"/>
    <property type="match status" value="1"/>
</dbReference>
<proteinExistence type="predicted"/>
<dbReference type="EC" id="3.5.2.3" evidence="3"/>
<keyword evidence="4" id="KW-1185">Reference proteome</keyword>
<dbReference type="InterPro" id="IPR032466">
    <property type="entry name" value="Metal_Hydrolase"/>
</dbReference>
<gene>
    <name evidence="3" type="ORF">FHR24_002612</name>
</gene>
<dbReference type="EMBL" id="JAASQL010000004">
    <property type="protein sequence ID" value="NIJ46134.1"/>
    <property type="molecule type" value="Genomic_DNA"/>
</dbReference>
<keyword evidence="1" id="KW-0665">Pyrimidine biosynthesis</keyword>
<dbReference type="Pfam" id="PF12890">
    <property type="entry name" value="DHOase"/>
    <property type="match status" value="1"/>
</dbReference>
<evidence type="ECO:0000313" key="4">
    <source>
        <dbReference type="Proteomes" id="UP000745859"/>
    </source>
</evidence>
<reference evidence="3 4" key="1">
    <citation type="submission" date="2020-03" db="EMBL/GenBank/DDBJ databases">
        <title>Genomic Encyclopedia of Type Strains, Phase IV (KMG-IV): sequencing the most valuable type-strain genomes for metagenomic binning, comparative biology and taxonomic classification.</title>
        <authorList>
            <person name="Goeker M."/>
        </authorList>
    </citation>
    <scope>NUCLEOTIDE SEQUENCE [LARGE SCALE GENOMIC DNA]</scope>
    <source>
        <strain evidence="3 4">DSM 101599</strain>
    </source>
</reference>
<dbReference type="Gene3D" id="3.20.20.140">
    <property type="entry name" value="Metal-dependent hydrolases"/>
    <property type="match status" value="1"/>
</dbReference>
<feature type="domain" description="Dihydroorotase catalytic" evidence="2">
    <location>
        <begin position="57"/>
        <end position="237"/>
    </location>
</feature>
<sequence>MNILLKSATIFDSKSEHHLKNLDVLIENGHISNIAPNITCPSNCQEIKLDNLTISNGWFDASVSFGEPGYEDRETITHGIEVAAKSGFTQVGLNSNCYPFTDSKSIVNFLKTKSVGTGVNIHPIGSLTKESKGQDIAELYDMQQAGAIAFNDYKKGTKNANLIKIALQYTQSFNGLVMSYPNNCNIAGDGVVNEGVNSTHLGLKGTPALAEELQVSRDLFLLEYTGGRLHIPTISTAKSVVLIKEAKSKGLQVTCSVSADHLTITDDELHAFDANFKIAPPLRTQKDIDALLEGIKDGTIDFITSDHDPIDIENKKLEFSNAFDGTTGLESLFISLQNILGLDILIDKITTTPLSIFGLEISTIKVGEKANLSLFTTKGTQIFTKEAILSTSKNSAYIGKETTGKVYGSYNNSILTLA</sequence>
<accession>A0ABX0UCR7</accession>
<protein>
    <submittedName>
        <fullName evidence="3">Dihydroorotase</fullName>
        <ecNumber evidence="3">3.5.2.3</ecNumber>
    </submittedName>
</protein>
<evidence type="ECO:0000259" key="2">
    <source>
        <dbReference type="Pfam" id="PF12890"/>
    </source>
</evidence>